<dbReference type="STRING" id="1448318.A0A319FFU0"/>
<name>A0A319FFU0_ASPSB</name>
<feature type="compositionally biased region" description="Polar residues" evidence="1">
    <location>
        <begin position="141"/>
        <end position="150"/>
    </location>
</feature>
<reference evidence="6 7" key="1">
    <citation type="submission" date="2018-02" db="EMBL/GenBank/DDBJ databases">
        <title>The genomes of Aspergillus section Nigri reveals drivers in fungal speciation.</title>
        <authorList>
            <consortium name="DOE Joint Genome Institute"/>
            <person name="Vesth T.C."/>
            <person name="Nybo J."/>
            <person name="Theobald S."/>
            <person name="Brandl J."/>
            <person name="Frisvad J.C."/>
            <person name="Nielsen K.F."/>
            <person name="Lyhne E.K."/>
            <person name="Kogle M.E."/>
            <person name="Kuo A."/>
            <person name="Riley R."/>
            <person name="Clum A."/>
            <person name="Nolan M."/>
            <person name="Lipzen A."/>
            <person name="Salamov A."/>
            <person name="Henrissat B."/>
            <person name="Wiebenga A."/>
            <person name="De vries R.P."/>
            <person name="Grigoriev I.V."/>
            <person name="Mortensen U.H."/>
            <person name="Andersen M.R."/>
            <person name="Baker S.E."/>
        </authorList>
    </citation>
    <scope>NUCLEOTIDE SEQUENCE [LARGE SCALE GENOMIC DNA]</scope>
    <source>
        <strain evidence="6 7">CBS 121057</strain>
    </source>
</reference>
<organism evidence="6 7">
    <name type="scientific">Aspergillus sclerotiicarbonarius (strain CBS 121057 / IBT 28362)</name>
    <dbReference type="NCBI Taxonomy" id="1448318"/>
    <lineage>
        <taxon>Eukaryota</taxon>
        <taxon>Fungi</taxon>
        <taxon>Dikarya</taxon>
        <taxon>Ascomycota</taxon>
        <taxon>Pezizomycotina</taxon>
        <taxon>Eurotiomycetes</taxon>
        <taxon>Eurotiomycetidae</taxon>
        <taxon>Eurotiales</taxon>
        <taxon>Aspergillaceae</taxon>
        <taxon>Aspergillus</taxon>
        <taxon>Aspergillus subgen. Circumdati</taxon>
    </lineage>
</organism>
<evidence type="ECO:0000256" key="1">
    <source>
        <dbReference type="SAM" id="MobiDB-lite"/>
    </source>
</evidence>
<protein>
    <submittedName>
        <fullName evidence="6">Uncharacterized protein</fullName>
    </submittedName>
</protein>
<evidence type="ECO:0000259" key="5">
    <source>
        <dbReference type="Pfam" id="PF24589"/>
    </source>
</evidence>
<feature type="compositionally biased region" description="Basic and acidic residues" evidence="1">
    <location>
        <begin position="234"/>
        <end position="252"/>
    </location>
</feature>
<feature type="compositionally biased region" description="Basic and acidic residues" evidence="1">
    <location>
        <begin position="31"/>
        <end position="43"/>
    </location>
</feature>
<dbReference type="InterPro" id="IPR056032">
    <property type="entry name" value="DUF7613"/>
</dbReference>
<feature type="compositionally biased region" description="Pro residues" evidence="1">
    <location>
        <begin position="288"/>
        <end position="302"/>
    </location>
</feature>
<feature type="domain" description="DUF7611" evidence="2">
    <location>
        <begin position="548"/>
        <end position="701"/>
    </location>
</feature>
<feature type="region of interest" description="Disordered" evidence="1">
    <location>
        <begin position="217"/>
        <end position="370"/>
    </location>
</feature>
<feature type="compositionally biased region" description="Low complexity" evidence="1">
    <location>
        <begin position="273"/>
        <end position="287"/>
    </location>
</feature>
<dbReference type="OrthoDB" id="4356615at2759"/>
<evidence type="ECO:0000259" key="2">
    <source>
        <dbReference type="Pfam" id="PF24586"/>
    </source>
</evidence>
<evidence type="ECO:0000259" key="3">
    <source>
        <dbReference type="Pfam" id="PF24587"/>
    </source>
</evidence>
<feature type="domain" description="DUF7613" evidence="4">
    <location>
        <begin position="839"/>
        <end position="993"/>
    </location>
</feature>
<dbReference type="AlphaFoldDB" id="A0A319FFU0"/>
<dbReference type="Proteomes" id="UP000248423">
    <property type="component" value="Unassembled WGS sequence"/>
</dbReference>
<evidence type="ECO:0000313" key="7">
    <source>
        <dbReference type="Proteomes" id="UP000248423"/>
    </source>
</evidence>
<feature type="region of interest" description="Disordered" evidence="1">
    <location>
        <begin position="1"/>
        <end position="47"/>
    </location>
</feature>
<dbReference type="Pfam" id="PF24589">
    <property type="entry name" value="DUF7614"/>
    <property type="match status" value="1"/>
</dbReference>
<feature type="domain" description="DUF7614" evidence="5">
    <location>
        <begin position="999"/>
        <end position="1126"/>
    </location>
</feature>
<feature type="compositionally biased region" description="Basic and acidic residues" evidence="1">
    <location>
        <begin position="303"/>
        <end position="313"/>
    </location>
</feature>
<evidence type="ECO:0000313" key="6">
    <source>
        <dbReference type="EMBL" id="PYI05653.1"/>
    </source>
</evidence>
<feature type="compositionally biased region" description="Basic and acidic residues" evidence="1">
    <location>
        <begin position="184"/>
        <end position="195"/>
    </location>
</feature>
<dbReference type="InterPro" id="IPR056031">
    <property type="entry name" value="DUF7612"/>
</dbReference>
<keyword evidence="7" id="KW-1185">Reference proteome</keyword>
<dbReference type="EMBL" id="KZ826356">
    <property type="protein sequence ID" value="PYI05653.1"/>
    <property type="molecule type" value="Genomic_DNA"/>
</dbReference>
<feature type="compositionally biased region" description="Basic and acidic residues" evidence="1">
    <location>
        <begin position="352"/>
        <end position="361"/>
    </location>
</feature>
<feature type="domain" description="DUF7612" evidence="3">
    <location>
        <begin position="705"/>
        <end position="833"/>
    </location>
</feature>
<dbReference type="InterPro" id="IPR056030">
    <property type="entry name" value="DUF7611"/>
</dbReference>
<dbReference type="VEuPathDB" id="FungiDB:BO78DRAFT_143273"/>
<sequence length="1140" mass="126467">MSTSTDDPFAFIAGEQKPAPAPAPAKKPHWREKLFSKDKRPKGSTDQQIEAFLGPTRSKSVSYGADQIAPPRLDAAHRWPSAQDVLNAASLRDAPPPVDFTKPPFKSRRKGLKVKFSNRTPDVIGEGGDETDMPTMEISLSRKTAQSQDPSELDDLGDRQPKLPQLRLDTTFGDKNGPAPQQKDPQKGLNAEDWKPVLLQNSQDADFLMTLNLGDKGSRLSFRASPESHSFAQRIRDRMQAEEGRALQHRFPEPPSPAEEAGVQSPAEVVPDSPSSTYETPPLSETEPSPPENPFRGPPIPPHVDRSPVDRSPETPVHPSILSPGGSTQILSPQTRHPIPKIAEPDGPARPSSRDNRDTSRSPHPPKISLRSIANQLGNTAFADLKAYMTQFRGTIQSSAEDAKPVAEISLSEWIRAAAWWFLRGKKQLEAYARSRPSSSGTRSPQQSSIDSAKQAIIDLAKALWINENIVPQHDEVTRYGAMGIDALIAVASTTGNVQLADLLSLNQAIMNHLRSLAMSIKRNNILVAISSQGESAIPVDTSVWVRYPSFAADVSAVLSGAAARASLVDMLGKGPSFVQMMPLGDTNRYFSYGSMFVHVYVSSSEDEIEQLTMPCVLSIIRDRADWYVFAAITSQNELVNVMIQSDRKKGPTWDSVDWQVRSHSIRVKLPRGFDLDVVFQEEDFKNIWNIVQYTRKTEAGLQRESGETIVFENTLKSFQYMDPGTPKAFPPEPVERCRLRLFEKSVTMTEGTGNRSMHQGFRLAVLTSPKVKTLSSVRHVLGYGTPIVFGLLRGEDGAPALLLKVKEEGRTRSMLMSFYELEDRTTMHSLLLAILPQDREVKSPEIPIRAYTIEQPADRAAGQLAKEHLQFPAGTVSVIDREHSHVDHGYGPTVLSEHLRAFIATEWGSVTDRINLGPGELKLGLDINNRTGLSLYRLGQKDLTVSVADNLILPEMPDKLSGFLQTAMTKPMIRRFDFMSVQDLHIFQRAVTGYKVLFDSVASSFAISRRRMVVPITKKWESSLARIQVVRRERIVQLVVFLSDFHHGKCMNFVLKGTDTLESFGKAGKFGVRIVDAKFALPKTEDDPASDFVSLDTPEYPMEHDDISIAFDSEADRTKFHAAVPGSVREPSRMSSLRR</sequence>
<dbReference type="Pfam" id="PF24587">
    <property type="entry name" value="DUF7612"/>
    <property type="match status" value="1"/>
</dbReference>
<dbReference type="Pfam" id="PF24588">
    <property type="entry name" value="DUF7613"/>
    <property type="match status" value="1"/>
</dbReference>
<evidence type="ECO:0000259" key="4">
    <source>
        <dbReference type="Pfam" id="PF24588"/>
    </source>
</evidence>
<gene>
    <name evidence="6" type="ORF">BO78DRAFT_143273</name>
</gene>
<dbReference type="InterPro" id="IPR056033">
    <property type="entry name" value="DUF7614"/>
</dbReference>
<proteinExistence type="predicted"/>
<accession>A0A319FFU0</accession>
<feature type="compositionally biased region" description="Polar residues" evidence="1">
    <location>
        <begin position="325"/>
        <end position="335"/>
    </location>
</feature>
<dbReference type="Pfam" id="PF24586">
    <property type="entry name" value="DUF7611"/>
    <property type="match status" value="1"/>
</dbReference>
<feature type="region of interest" description="Disordered" evidence="1">
    <location>
        <begin position="88"/>
        <end position="197"/>
    </location>
</feature>